<dbReference type="AlphaFoldDB" id="A0A1B2EN20"/>
<dbReference type="RefSeq" id="WP_099512431.1">
    <property type="nucleotide sequence ID" value="NZ_CP016616.1"/>
</dbReference>
<proteinExistence type="predicted"/>
<keyword evidence="1" id="KW-0732">Signal</keyword>
<gene>
    <name evidence="2" type="ORF">BB934_26690</name>
</gene>
<sequence length="240" mass="25159">MRAAAFVLLGIIGAGPALAQGAECSFYFGVENLEADDAVALGRINKLTPRTNFVKPSVIQKGCPNASAACRDKAYLVPGDEVVVIGSGDAFVCASYTGAKGQGTEGFLPRAAVTLVQNPPPAPLDGWIGRWRGSPEQEIVIAKGAGPDGLKVTGDATYGALDPERVKRGAVNLGSLDGEATLRGGNLSFAMGENGSVAFDKGEEYDCKVRLRRLGPYLLVKDNTMCGGMNVTFTGIYRRQ</sequence>
<name>A0A1B2EN20_9HYPH</name>
<organism evidence="2">
    <name type="scientific">Microvirga ossetica</name>
    <dbReference type="NCBI Taxonomy" id="1882682"/>
    <lineage>
        <taxon>Bacteria</taxon>
        <taxon>Pseudomonadati</taxon>
        <taxon>Pseudomonadota</taxon>
        <taxon>Alphaproteobacteria</taxon>
        <taxon>Hyphomicrobiales</taxon>
        <taxon>Methylobacteriaceae</taxon>
        <taxon>Microvirga</taxon>
    </lineage>
</organism>
<dbReference type="EMBL" id="CP016616">
    <property type="protein sequence ID" value="ANY81367.1"/>
    <property type="molecule type" value="Genomic_DNA"/>
</dbReference>
<dbReference type="KEGG" id="moc:BB934_26690"/>
<reference evidence="2" key="1">
    <citation type="submission" date="2016-07" db="EMBL/GenBank/DDBJ databases">
        <title>Microvirga ossetica sp. nov. a new species of rhizobia isolated from root nodules of the legume species Vicia alpestris Steven originated from North Ossetia region in the Caucasus.</title>
        <authorList>
            <person name="Safronova V.I."/>
            <person name="Kuznetsova I.G."/>
            <person name="Sazanova A.L."/>
            <person name="Belimov A."/>
            <person name="Andronov E."/>
            <person name="Osledkin Y.S."/>
            <person name="Onishchuk O.P."/>
            <person name="Kurchak O.N."/>
            <person name="Shaposhnikov A.I."/>
            <person name="Willems A."/>
            <person name="Tikhonovich I.A."/>
        </authorList>
    </citation>
    <scope>NUCLEOTIDE SEQUENCE [LARGE SCALE GENOMIC DNA]</scope>
    <source>
        <strain evidence="2">V5/3M</strain>
    </source>
</reference>
<feature type="signal peptide" evidence="1">
    <location>
        <begin position="1"/>
        <end position="19"/>
    </location>
</feature>
<evidence type="ECO:0000256" key="1">
    <source>
        <dbReference type="SAM" id="SignalP"/>
    </source>
</evidence>
<protein>
    <recommendedName>
        <fullName evidence="3">Cyclic nucleotide-binding domain-containing protein</fullName>
    </recommendedName>
</protein>
<evidence type="ECO:0008006" key="3">
    <source>
        <dbReference type="Google" id="ProtNLM"/>
    </source>
</evidence>
<evidence type="ECO:0000313" key="2">
    <source>
        <dbReference type="EMBL" id="ANY81367.1"/>
    </source>
</evidence>
<feature type="chain" id="PRO_5008536299" description="Cyclic nucleotide-binding domain-containing protein" evidence="1">
    <location>
        <begin position="20"/>
        <end position="240"/>
    </location>
</feature>
<accession>A0A1B2EN20</accession>
<dbReference type="OrthoDB" id="6847114at2"/>